<gene>
    <name evidence="1" type="ORF">S03H2_56091</name>
</gene>
<evidence type="ECO:0000313" key="1">
    <source>
        <dbReference type="EMBL" id="GAH85398.1"/>
    </source>
</evidence>
<protein>
    <submittedName>
        <fullName evidence="1">Uncharacterized protein</fullName>
    </submittedName>
</protein>
<sequence length="76" mass="9268">MIKMINKKTEIKKYKENSILKPYLIHIENEVMNILNLFETDKLLRELYKSHNYNIFTLINNTKQFLNRIRKVISIL</sequence>
<name>X1KTR3_9ZZZZ</name>
<reference evidence="1" key="1">
    <citation type="journal article" date="2014" name="Front. Microbiol.">
        <title>High frequency of phylogenetically diverse reductive dehalogenase-homologous genes in deep subseafloor sedimentary metagenomes.</title>
        <authorList>
            <person name="Kawai M."/>
            <person name="Futagami T."/>
            <person name="Toyoda A."/>
            <person name="Takaki Y."/>
            <person name="Nishi S."/>
            <person name="Hori S."/>
            <person name="Arai W."/>
            <person name="Tsubouchi T."/>
            <person name="Morono Y."/>
            <person name="Uchiyama I."/>
            <person name="Ito T."/>
            <person name="Fujiyama A."/>
            <person name="Inagaki F."/>
            <person name="Takami H."/>
        </authorList>
    </citation>
    <scope>NUCLEOTIDE SEQUENCE</scope>
    <source>
        <strain evidence="1">Expedition CK06-06</strain>
    </source>
</reference>
<comment type="caution">
    <text evidence="1">The sequence shown here is derived from an EMBL/GenBank/DDBJ whole genome shotgun (WGS) entry which is preliminary data.</text>
</comment>
<accession>X1KTR3</accession>
<proteinExistence type="predicted"/>
<dbReference type="AlphaFoldDB" id="X1KTR3"/>
<dbReference type="EMBL" id="BARU01035874">
    <property type="protein sequence ID" value="GAH85398.1"/>
    <property type="molecule type" value="Genomic_DNA"/>
</dbReference>
<organism evidence="1">
    <name type="scientific">marine sediment metagenome</name>
    <dbReference type="NCBI Taxonomy" id="412755"/>
    <lineage>
        <taxon>unclassified sequences</taxon>
        <taxon>metagenomes</taxon>
        <taxon>ecological metagenomes</taxon>
    </lineage>
</organism>